<organism evidence="1 2">
    <name type="scientific">Plectus sambesii</name>
    <dbReference type="NCBI Taxonomy" id="2011161"/>
    <lineage>
        <taxon>Eukaryota</taxon>
        <taxon>Metazoa</taxon>
        <taxon>Ecdysozoa</taxon>
        <taxon>Nematoda</taxon>
        <taxon>Chromadorea</taxon>
        <taxon>Plectida</taxon>
        <taxon>Plectina</taxon>
        <taxon>Plectoidea</taxon>
        <taxon>Plectidae</taxon>
        <taxon>Plectus</taxon>
    </lineage>
</organism>
<accession>A0A914VQ89</accession>
<dbReference type="WBParaSite" id="PSAMB.scaffold23117size450.g38809.t1">
    <property type="protein sequence ID" value="PSAMB.scaffold23117size450.g38809.t1"/>
    <property type="gene ID" value="PSAMB.scaffold23117size450.g38809"/>
</dbReference>
<protein>
    <submittedName>
        <fullName evidence="2">Uncharacterized protein</fullName>
    </submittedName>
</protein>
<keyword evidence="1" id="KW-1185">Reference proteome</keyword>
<reference evidence="2" key="1">
    <citation type="submission" date="2022-11" db="UniProtKB">
        <authorList>
            <consortium name="WormBaseParasite"/>
        </authorList>
    </citation>
    <scope>IDENTIFICATION</scope>
</reference>
<name>A0A914VQ89_9BILA</name>
<evidence type="ECO:0000313" key="2">
    <source>
        <dbReference type="WBParaSite" id="PSAMB.scaffold23117size450.g38809.t1"/>
    </source>
</evidence>
<evidence type="ECO:0000313" key="1">
    <source>
        <dbReference type="Proteomes" id="UP000887566"/>
    </source>
</evidence>
<sequence length="111" mass="12003">PQKAGKSAVQLVVYYETESGSHRRHRQRIALTCDGLVDSRCRCSKSSSSSMPLLACVIVRNLNTAHDAVVAEVQLLRISCVSDGDDEYGSLAMDQIASNLKGDGVFMLPFG</sequence>
<proteinExistence type="predicted"/>
<dbReference type="AlphaFoldDB" id="A0A914VQ89"/>
<dbReference type="Proteomes" id="UP000887566">
    <property type="component" value="Unplaced"/>
</dbReference>